<evidence type="ECO:0000313" key="2">
    <source>
        <dbReference type="Proteomes" id="UP001596171"/>
    </source>
</evidence>
<keyword evidence="2" id="KW-1185">Reference proteome</keyword>
<proteinExistence type="predicted"/>
<accession>A0ABW1SKG4</accession>
<organism evidence="1 2">
    <name type="scientific">Lactiplantibacillus nangangensis</name>
    <dbReference type="NCBI Taxonomy" id="2559917"/>
    <lineage>
        <taxon>Bacteria</taxon>
        <taxon>Bacillati</taxon>
        <taxon>Bacillota</taxon>
        <taxon>Bacilli</taxon>
        <taxon>Lactobacillales</taxon>
        <taxon>Lactobacillaceae</taxon>
        <taxon>Lactiplantibacillus</taxon>
    </lineage>
</organism>
<name>A0ABW1SKG4_9LACO</name>
<sequence length="76" mass="8278">MNCQSGCEIIKLAAGRVRKPMTVAAVASSGRQAYLLAQQRLLTQRLATLVPAEHPVIVQTLQYELSQLTNQLSLVS</sequence>
<dbReference type="RefSeq" id="WP_137615455.1">
    <property type="nucleotide sequence ID" value="NZ_BJDI01000003.1"/>
</dbReference>
<evidence type="ECO:0000313" key="1">
    <source>
        <dbReference type="EMBL" id="MFC6202150.1"/>
    </source>
</evidence>
<reference evidence="2" key="1">
    <citation type="journal article" date="2019" name="Int. J. Syst. Evol. Microbiol.">
        <title>The Global Catalogue of Microorganisms (GCM) 10K type strain sequencing project: providing services to taxonomists for standard genome sequencing and annotation.</title>
        <authorList>
            <consortium name="The Broad Institute Genomics Platform"/>
            <consortium name="The Broad Institute Genome Sequencing Center for Infectious Disease"/>
            <person name="Wu L."/>
            <person name="Ma J."/>
        </authorList>
    </citation>
    <scope>NUCLEOTIDE SEQUENCE [LARGE SCALE GENOMIC DNA]</scope>
    <source>
        <strain evidence="2">CCM 8930</strain>
    </source>
</reference>
<gene>
    <name evidence="1" type="ORF">ACFP1L_09745</name>
</gene>
<dbReference type="EMBL" id="JBHSSE010000018">
    <property type="protein sequence ID" value="MFC6202150.1"/>
    <property type="molecule type" value="Genomic_DNA"/>
</dbReference>
<comment type="caution">
    <text evidence="1">The sequence shown here is derived from an EMBL/GenBank/DDBJ whole genome shotgun (WGS) entry which is preliminary data.</text>
</comment>
<protein>
    <submittedName>
        <fullName evidence="1">Uncharacterized protein</fullName>
    </submittedName>
</protein>
<dbReference type="Proteomes" id="UP001596171">
    <property type="component" value="Unassembled WGS sequence"/>
</dbReference>